<feature type="domain" description="Suppressor of fused-like" evidence="1">
    <location>
        <begin position="115"/>
        <end position="266"/>
    </location>
</feature>
<organism evidence="2 3">
    <name type="scientific">Quadrisphaera setariae</name>
    <dbReference type="NCBI Taxonomy" id="2593304"/>
    <lineage>
        <taxon>Bacteria</taxon>
        <taxon>Bacillati</taxon>
        <taxon>Actinomycetota</taxon>
        <taxon>Actinomycetes</taxon>
        <taxon>Kineosporiales</taxon>
        <taxon>Kineosporiaceae</taxon>
        <taxon>Quadrisphaera</taxon>
    </lineage>
</organism>
<evidence type="ECO:0000313" key="3">
    <source>
        <dbReference type="Proteomes" id="UP000321234"/>
    </source>
</evidence>
<dbReference type="OrthoDB" id="9023549at2"/>
<dbReference type="Proteomes" id="UP000321234">
    <property type="component" value="Unassembled WGS sequence"/>
</dbReference>
<dbReference type="GO" id="GO:0005737">
    <property type="term" value="C:cytoplasm"/>
    <property type="evidence" value="ECO:0007669"/>
    <property type="project" value="TreeGrafter"/>
</dbReference>
<dbReference type="InterPro" id="IPR020941">
    <property type="entry name" value="SUFU-like_domain"/>
</dbReference>
<dbReference type="InterPro" id="IPR037181">
    <property type="entry name" value="SUFU_N"/>
</dbReference>
<dbReference type="PANTHER" id="PTHR10928">
    <property type="entry name" value="SUPPRESSOR OF FUSED"/>
    <property type="match status" value="1"/>
</dbReference>
<dbReference type="PANTHER" id="PTHR10928:SF2">
    <property type="entry name" value="SUPPRESSOR OF FUSED HOMOLOG"/>
    <property type="match status" value="1"/>
</dbReference>
<reference evidence="2 3" key="1">
    <citation type="submission" date="2019-07" db="EMBL/GenBank/DDBJ databases">
        <title>Quadrisphaera sp. strain DD2A genome sequencing and assembly.</title>
        <authorList>
            <person name="Kim I."/>
        </authorList>
    </citation>
    <scope>NUCLEOTIDE SEQUENCE [LARGE SCALE GENOMIC DNA]</scope>
    <source>
        <strain evidence="2 3">DD2A</strain>
    </source>
</reference>
<dbReference type="AlphaFoldDB" id="A0A5C8ZIM6"/>
<accession>A0A5C8ZIM6</accession>
<evidence type="ECO:0000313" key="2">
    <source>
        <dbReference type="EMBL" id="TXR56776.1"/>
    </source>
</evidence>
<comment type="caution">
    <text evidence="2">The sequence shown here is derived from an EMBL/GenBank/DDBJ whole genome shotgun (WGS) entry which is preliminary data.</text>
</comment>
<gene>
    <name evidence="2" type="ORF">FMM08_08580</name>
</gene>
<dbReference type="SUPFAM" id="SSF103359">
    <property type="entry name" value="Suppressor of Fused, N-terminal domain"/>
    <property type="match status" value="1"/>
</dbReference>
<dbReference type="InterPro" id="IPR007768">
    <property type="entry name" value="Suppressor_of_fused"/>
</dbReference>
<keyword evidence="3" id="KW-1185">Reference proteome</keyword>
<dbReference type="Pfam" id="PF05076">
    <property type="entry name" value="SUFU"/>
    <property type="match status" value="1"/>
</dbReference>
<name>A0A5C8ZIM6_9ACTN</name>
<sequence length="266" mass="28569">MFEDVVDVVPFEVQDRGAPCCRGHPHLLGPFMRAGWSGAREGAVISWRGRPGRLIRVTEHAHAEHDDADHDADAAPGWDAVEAAVQSVTAVEPVHFAVGGLPDAGGVYAVDGYRTADGWLLVTLGLSELFEKTSDDPATSGWGLELTLRLPAALDEEQPPEWALRLLVRLGDHIDETGSVVGDGHRFDPGGPITGNPDTRLRALAFALDPELGGVDTPHGHLDFIRVVGITADELARMQATRTRQVLDELQRSPAVGPLMLTDPGR</sequence>
<dbReference type="EMBL" id="VKAC01000004">
    <property type="protein sequence ID" value="TXR56776.1"/>
    <property type="molecule type" value="Genomic_DNA"/>
</dbReference>
<protein>
    <submittedName>
        <fullName evidence="2">Suppressor of fused domain protein</fullName>
    </submittedName>
</protein>
<proteinExistence type="predicted"/>
<evidence type="ECO:0000259" key="1">
    <source>
        <dbReference type="Pfam" id="PF05076"/>
    </source>
</evidence>